<evidence type="ECO:0000313" key="12">
    <source>
        <dbReference type="Proteomes" id="UP000512167"/>
    </source>
</evidence>
<dbReference type="InterPro" id="IPR011527">
    <property type="entry name" value="ABC1_TM_dom"/>
</dbReference>
<dbReference type="GO" id="GO:0015421">
    <property type="term" value="F:ABC-type oligopeptide transporter activity"/>
    <property type="evidence" value="ECO:0007669"/>
    <property type="project" value="TreeGrafter"/>
</dbReference>
<feature type="domain" description="ABC transporter" evidence="9">
    <location>
        <begin position="333"/>
        <end position="568"/>
    </location>
</feature>
<evidence type="ECO:0000256" key="1">
    <source>
        <dbReference type="ARBA" id="ARBA00004651"/>
    </source>
</evidence>
<evidence type="ECO:0000259" key="9">
    <source>
        <dbReference type="PROSITE" id="PS50893"/>
    </source>
</evidence>
<dbReference type="KEGG" id="tbk:HF295_07555"/>
<protein>
    <submittedName>
        <fullName evidence="11">ABC transporter ATP-binding protein</fullName>
    </submittedName>
</protein>
<dbReference type="Gene3D" id="3.40.50.300">
    <property type="entry name" value="P-loop containing nucleotide triphosphate hydrolases"/>
    <property type="match status" value="1"/>
</dbReference>
<evidence type="ECO:0000256" key="8">
    <source>
        <dbReference type="SAM" id="Phobius"/>
    </source>
</evidence>
<dbReference type="InterPro" id="IPR039421">
    <property type="entry name" value="Type_1_exporter"/>
</dbReference>
<dbReference type="SMART" id="SM00382">
    <property type="entry name" value="AAA"/>
    <property type="match status" value="1"/>
</dbReference>
<evidence type="ECO:0000256" key="3">
    <source>
        <dbReference type="ARBA" id="ARBA00022692"/>
    </source>
</evidence>
<sequence>MVRKFISYYKNHKKVFYLDMISAFLMSGIDLLYPIALRVMLNDYIPDGNMKYIIYLGLALLLIYIIRARLSFYVTYNGHMMGVFIERDMRHDLFEKYEELDYEFYDDNQTGVLMSYITNHLHDISEMAHHVPEDMFISGIMFLGSFIFLATISLVLTIIIFSFVIIIVWFSWWRRKKMLEAQRKVRKSHGELNSKIENSLSGIRLTKAYNNENYELNRFTDVNHHYANSRKLSYFQMGIFHVGNQFFLNMLNLLLLVVGGLFVFYDYIDYVDLFTYYLYISFLTRPINRLIAMIEQIQNGVSGFEKFYQVMQVDKKIKVLDPVVPLENPKGHITFNNVDFHYGKDAHQVLHKFNLAIKAGEKIGLIGETGVGKSTISKLIPRFYDPIAGEILIDGKDIKHYDVSSLRKAIGHVQQDVFIFYGTIRENILYGNLEATDEDVIEAAKKARVHDYIMTLENAYDTIAGEKGVKLSGGQKQRIAIARLFLKKPKIVILDEATSALDNVTERLIQEAFDELIKDKTAIIIAHRLSTVKSVDRIIVLGDEGIVEMGNHEELMNLKGIYYSLMNE</sequence>
<dbReference type="PANTHER" id="PTHR43394">
    <property type="entry name" value="ATP-DEPENDENT PERMEASE MDL1, MITOCHONDRIAL"/>
    <property type="match status" value="1"/>
</dbReference>
<dbReference type="InterPro" id="IPR036640">
    <property type="entry name" value="ABC1_TM_sf"/>
</dbReference>
<dbReference type="Proteomes" id="UP000512167">
    <property type="component" value="Chromosome"/>
</dbReference>
<dbReference type="InterPro" id="IPR027417">
    <property type="entry name" value="P-loop_NTPase"/>
</dbReference>
<dbReference type="FunFam" id="3.40.50.300:FF:000218">
    <property type="entry name" value="Multidrug ABC transporter ATP-binding protein"/>
    <property type="match status" value="1"/>
</dbReference>
<keyword evidence="6 8" id="KW-1133">Transmembrane helix</keyword>
<name>A0A7L6N566_9MOLU</name>
<comment type="similarity">
    <text evidence="2">Belongs to the ABC transporter superfamily.</text>
</comment>
<dbReference type="AlphaFoldDB" id="A0A7L6N566"/>
<proteinExistence type="inferred from homology"/>
<dbReference type="GO" id="GO:0005886">
    <property type="term" value="C:plasma membrane"/>
    <property type="evidence" value="ECO:0007669"/>
    <property type="project" value="UniProtKB-SubCell"/>
</dbReference>
<evidence type="ECO:0000256" key="7">
    <source>
        <dbReference type="ARBA" id="ARBA00023136"/>
    </source>
</evidence>
<dbReference type="PROSITE" id="PS50929">
    <property type="entry name" value="ABC_TM1F"/>
    <property type="match status" value="1"/>
</dbReference>
<keyword evidence="12" id="KW-1185">Reference proteome</keyword>
<keyword evidence="5 11" id="KW-0067">ATP-binding</keyword>
<dbReference type="RefSeq" id="WP_312031559.1">
    <property type="nucleotide sequence ID" value="NZ_CP051151.1"/>
</dbReference>
<evidence type="ECO:0000256" key="5">
    <source>
        <dbReference type="ARBA" id="ARBA00022840"/>
    </source>
</evidence>
<comment type="subcellular location">
    <subcellularLocation>
        <location evidence="1">Cell membrane</location>
        <topology evidence="1">Multi-pass membrane protein</topology>
    </subcellularLocation>
</comment>
<feature type="transmembrane region" description="Helical" evidence="8">
    <location>
        <begin position="246"/>
        <end position="268"/>
    </location>
</feature>
<dbReference type="PROSITE" id="PS50893">
    <property type="entry name" value="ABC_TRANSPORTER_2"/>
    <property type="match status" value="1"/>
</dbReference>
<feature type="transmembrane region" description="Helical" evidence="8">
    <location>
        <begin position="140"/>
        <end position="173"/>
    </location>
</feature>
<dbReference type="SUPFAM" id="SSF90123">
    <property type="entry name" value="ABC transporter transmembrane region"/>
    <property type="match status" value="1"/>
</dbReference>
<accession>A0A7L6N566</accession>
<dbReference type="GO" id="GO:0005524">
    <property type="term" value="F:ATP binding"/>
    <property type="evidence" value="ECO:0007669"/>
    <property type="project" value="UniProtKB-KW"/>
</dbReference>
<dbReference type="InterPro" id="IPR003439">
    <property type="entry name" value="ABC_transporter-like_ATP-bd"/>
</dbReference>
<gene>
    <name evidence="11" type="ORF">HF295_07555</name>
</gene>
<dbReference type="Pfam" id="PF00664">
    <property type="entry name" value="ABC_membrane"/>
    <property type="match status" value="1"/>
</dbReference>
<evidence type="ECO:0000256" key="2">
    <source>
        <dbReference type="ARBA" id="ARBA00005417"/>
    </source>
</evidence>
<dbReference type="PANTHER" id="PTHR43394:SF1">
    <property type="entry name" value="ATP-BINDING CASSETTE SUB-FAMILY B MEMBER 10, MITOCHONDRIAL"/>
    <property type="match status" value="1"/>
</dbReference>
<feature type="domain" description="ABC transmembrane type-1" evidence="10">
    <location>
        <begin position="20"/>
        <end position="299"/>
    </location>
</feature>
<keyword evidence="4" id="KW-0547">Nucleotide-binding</keyword>
<evidence type="ECO:0000313" key="11">
    <source>
        <dbReference type="EMBL" id="QLY40711.1"/>
    </source>
</evidence>
<feature type="transmembrane region" description="Helical" evidence="8">
    <location>
        <begin position="20"/>
        <end position="41"/>
    </location>
</feature>
<dbReference type="GO" id="GO:0016887">
    <property type="term" value="F:ATP hydrolysis activity"/>
    <property type="evidence" value="ECO:0007669"/>
    <property type="project" value="InterPro"/>
</dbReference>
<dbReference type="EMBL" id="CP051151">
    <property type="protein sequence ID" value="QLY40711.1"/>
    <property type="molecule type" value="Genomic_DNA"/>
</dbReference>
<dbReference type="PROSITE" id="PS00211">
    <property type="entry name" value="ABC_TRANSPORTER_1"/>
    <property type="match status" value="1"/>
</dbReference>
<evidence type="ECO:0000256" key="6">
    <source>
        <dbReference type="ARBA" id="ARBA00022989"/>
    </source>
</evidence>
<organism evidence="11 12">
    <name type="scientific">Hujiaoplasma nucleasis</name>
    <dbReference type="NCBI Taxonomy" id="2725268"/>
    <lineage>
        <taxon>Bacteria</taxon>
        <taxon>Bacillati</taxon>
        <taxon>Mycoplasmatota</taxon>
        <taxon>Mollicutes</taxon>
        <taxon>Candidatus Izemoplasmatales</taxon>
        <taxon>Hujiaoplasmataceae</taxon>
        <taxon>Hujiaoplasma</taxon>
    </lineage>
</organism>
<evidence type="ECO:0000256" key="4">
    <source>
        <dbReference type="ARBA" id="ARBA00022741"/>
    </source>
</evidence>
<dbReference type="CDD" id="cd18549">
    <property type="entry name" value="ABC_6TM_YwjA_like"/>
    <property type="match status" value="1"/>
</dbReference>
<reference evidence="11 12" key="1">
    <citation type="submission" date="2020-04" db="EMBL/GenBank/DDBJ databases">
        <authorList>
            <person name="Zheng R.K."/>
            <person name="Sun C.M."/>
        </authorList>
    </citation>
    <scope>NUCLEOTIDE SEQUENCE [LARGE SCALE GENOMIC DNA]</scope>
    <source>
        <strain evidence="12">zrk29</strain>
    </source>
</reference>
<evidence type="ECO:0000259" key="10">
    <source>
        <dbReference type="PROSITE" id="PS50929"/>
    </source>
</evidence>
<feature type="transmembrane region" description="Helical" evidence="8">
    <location>
        <begin position="53"/>
        <end position="74"/>
    </location>
</feature>
<dbReference type="Pfam" id="PF00005">
    <property type="entry name" value="ABC_tran"/>
    <property type="match status" value="1"/>
</dbReference>
<dbReference type="InterPro" id="IPR017871">
    <property type="entry name" value="ABC_transporter-like_CS"/>
</dbReference>
<keyword evidence="7 8" id="KW-0472">Membrane</keyword>
<dbReference type="Gene3D" id="1.20.1560.10">
    <property type="entry name" value="ABC transporter type 1, transmembrane domain"/>
    <property type="match status" value="1"/>
</dbReference>
<dbReference type="SUPFAM" id="SSF52540">
    <property type="entry name" value="P-loop containing nucleoside triphosphate hydrolases"/>
    <property type="match status" value="1"/>
</dbReference>
<keyword evidence="3 8" id="KW-0812">Transmembrane</keyword>
<dbReference type="InterPro" id="IPR003593">
    <property type="entry name" value="AAA+_ATPase"/>
</dbReference>